<feature type="signal peptide" evidence="1">
    <location>
        <begin position="1"/>
        <end position="18"/>
    </location>
</feature>
<evidence type="ECO:0000256" key="1">
    <source>
        <dbReference type="SAM" id="SignalP"/>
    </source>
</evidence>
<dbReference type="InParanoid" id="A0A1W0VYN1"/>
<keyword evidence="1" id="KW-0732">Signal</keyword>
<evidence type="ECO:0000313" key="3">
    <source>
        <dbReference type="Proteomes" id="UP000000768"/>
    </source>
</evidence>
<dbReference type="Gramene" id="OQU87215">
    <property type="protein sequence ID" value="OQU87215"/>
    <property type="gene ID" value="SORBI_3003G234101"/>
</dbReference>
<sequence>MDYFSATLWLLLGLVCFGLEPHKMRPILPKPIWPDSKSACQGSSVSTLACTYLYVVVRSRSVHRPRPGSIWHYGPYAGYSSGGGASFSAAAGGAVQAYRHRHRHRHRHNWSSIGSVGHYWRVGAATRIGKTWPRTGVPCKKLTGGHGQRETGEGRMRGNATVMMHRGFRFACRWRQRDDTHGERMDSIDCQPFIIIN</sequence>
<keyword evidence="3" id="KW-1185">Reference proteome</keyword>
<evidence type="ECO:0008006" key="4">
    <source>
        <dbReference type="Google" id="ProtNLM"/>
    </source>
</evidence>
<name>A0A1W0VYN1_SORBI</name>
<organism evidence="2 3">
    <name type="scientific">Sorghum bicolor</name>
    <name type="common">Sorghum</name>
    <name type="synonym">Sorghum vulgare</name>
    <dbReference type="NCBI Taxonomy" id="4558"/>
    <lineage>
        <taxon>Eukaryota</taxon>
        <taxon>Viridiplantae</taxon>
        <taxon>Streptophyta</taxon>
        <taxon>Embryophyta</taxon>
        <taxon>Tracheophyta</taxon>
        <taxon>Spermatophyta</taxon>
        <taxon>Magnoliopsida</taxon>
        <taxon>Liliopsida</taxon>
        <taxon>Poales</taxon>
        <taxon>Poaceae</taxon>
        <taxon>PACMAD clade</taxon>
        <taxon>Panicoideae</taxon>
        <taxon>Andropogonodae</taxon>
        <taxon>Andropogoneae</taxon>
        <taxon>Sorghinae</taxon>
        <taxon>Sorghum</taxon>
    </lineage>
</organism>
<reference evidence="2 3" key="1">
    <citation type="journal article" date="2009" name="Nature">
        <title>The Sorghum bicolor genome and the diversification of grasses.</title>
        <authorList>
            <person name="Paterson A.H."/>
            <person name="Bowers J.E."/>
            <person name="Bruggmann R."/>
            <person name="Dubchak I."/>
            <person name="Grimwood J."/>
            <person name="Gundlach H."/>
            <person name="Haberer G."/>
            <person name="Hellsten U."/>
            <person name="Mitros T."/>
            <person name="Poliakov A."/>
            <person name="Schmutz J."/>
            <person name="Spannagl M."/>
            <person name="Tang H."/>
            <person name="Wang X."/>
            <person name="Wicker T."/>
            <person name="Bharti A.K."/>
            <person name="Chapman J."/>
            <person name="Feltus F.A."/>
            <person name="Gowik U."/>
            <person name="Grigoriev I.V."/>
            <person name="Lyons E."/>
            <person name="Maher C.A."/>
            <person name="Martis M."/>
            <person name="Narechania A."/>
            <person name="Otillar R.P."/>
            <person name="Penning B.W."/>
            <person name="Salamov A.A."/>
            <person name="Wang Y."/>
            <person name="Zhang L."/>
            <person name="Carpita N.C."/>
            <person name="Freeling M."/>
            <person name="Gingle A.R."/>
            <person name="Hash C.T."/>
            <person name="Keller B."/>
            <person name="Klein P."/>
            <person name="Kresovich S."/>
            <person name="McCann M.C."/>
            <person name="Ming R."/>
            <person name="Peterson D.G."/>
            <person name="Mehboob-ur-Rahman"/>
            <person name="Ware D."/>
            <person name="Westhoff P."/>
            <person name="Mayer K.F."/>
            <person name="Messing J."/>
            <person name="Rokhsar D.S."/>
        </authorList>
    </citation>
    <scope>NUCLEOTIDE SEQUENCE [LARGE SCALE GENOMIC DNA]</scope>
    <source>
        <strain evidence="3">cv. BTx623</strain>
    </source>
</reference>
<dbReference type="AlphaFoldDB" id="A0A1W0VYN1"/>
<feature type="chain" id="PRO_5012190296" description="Secreted protein" evidence="1">
    <location>
        <begin position="19"/>
        <end position="197"/>
    </location>
</feature>
<proteinExistence type="predicted"/>
<evidence type="ECO:0000313" key="2">
    <source>
        <dbReference type="EMBL" id="OQU87215.1"/>
    </source>
</evidence>
<dbReference type="Proteomes" id="UP000000768">
    <property type="component" value="Chromosome 3"/>
</dbReference>
<gene>
    <name evidence="2" type="ORF">SORBI_3003G234101</name>
</gene>
<accession>A0A1W0VYN1</accession>
<protein>
    <recommendedName>
        <fullName evidence="4">Secreted protein</fullName>
    </recommendedName>
</protein>
<dbReference type="EMBL" id="CM000762">
    <property type="protein sequence ID" value="OQU87215.1"/>
    <property type="molecule type" value="Genomic_DNA"/>
</dbReference>
<reference evidence="3" key="2">
    <citation type="journal article" date="2018" name="Plant J.">
        <title>The Sorghum bicolor reference genome: improved assembly, gene annotations, a transcriptome atlas, and signatures of genome organization.</title>
        <authorList>
            <person name="McCormick R.F."/>
            <person name="Truong S.K."/>
            <person name="Sreedasyam A."/>
            <person name="Jenkins J."/>
            <person name="Shu S."/>
            <person name="Sims D."/>
            <person name="Kennedy M."/>
            <person name="Amirebrahimi M."/>
            <person name="Weers B.D."/>
            <person name="McKinley B."/>
            <person name="Mattison A."/>
            <person name="Morishige D.T."/>
            <person name="Grimwood J."/>
            <person name="Schmutz J."/>
            <person name="Mullet J.E."/>
        </authorList>
    </citation>
    <scope>NUCLEOTIDE SEQUENCE [LARGE SCALE GENOMIC DNA]</scope>
    <source>
        <strain evidence="3">cv. BTx623</strain>
    </source>
</reference>